<name>A0ABW8N844_9MICC</name>
<dbReference type="EMBL" id="JBIYEW010000003">
    <property type="protein sequence ID" value="MFK4639725.1"/>
    <property type="molecule type" value="Genomic_DNA"/>
</dbReference>
<feature type="domain" description="SseB protein N-terminal" evidence="1">
    <location>
        <begin position="69"/>
        <end position="190"/>
    </location>
</feature>
<dbReference type="Pfam" id="PF07179">
    <property type="entry name" value="SseB"/>
    <property type="match status" value="1"/>
</dbReference>
<gene>
    <name evidence="2" type="ORF">ABIA52_002614</name>
</gene>
<dbReference type="InterPro" id="IPR009839">
    <property type="entry name" value="SseB_N"/>
</dbReference>
<organism evidence="2 3">
    <name type="scientific">Paenarthrobacter histidinolovorans</name>
    <dbReference type="NCBI Taxonomy" id="43664"/>
    <lineage>
        <taxon>Bacteria</taxon>
        <taxon>Bacillati</taxon>
        <taxon>Actinomycetota</taxon>
        <taxon>Actinomycetes</taxon>
        <taxon>Micrococcales</taxon>
        <taxon>Micrococcaceae</taxon>
        <taxon>Paenarthrobacter</taxon>
    </lineage>
</organism>
<sequence>MGRHSAHAAEPSQPEKRELPGHIAAALAGAGGAADSAGQPWAGRSLAGDDAKIHNFDDDDGTADAGYLAAVAALINGTGGEAEVVAALATARVFVPVVAQLAEEAEGVDGLHADKQADMALVTLKAPDGRTAMPVFTSAAALEAWHPQARPVAVYAARAALSAVSEGAQLLVLDPGSDFAFVVRRPAMWALAQQKDWTPSYLDDQLETALASTVSTFAAVRRLETQAGGGVVSLTAGGRQVQGGGAGPELRVVLFLEDGLDAAAVQTLVAQLNDAWARMDSFAEGVDSMEVKLQRAAQEPAPR</sequence>
<evidence type="ECO:0000313" key="3">
    <source>
        <dbReference type="Proteomes" id="UP001620520"/>
    </source>
</evidence>
<comment type="caution">
    <text evidence="2">The sequence shown here is derived from an EMBL/GenBank/DDBJ whole genome shotgun (WGS) entry which is preliminary data.</text>
</comment>
<proteinExistence type="predicted"/>
<evidence type="ECO:0000313" key="2">
    <source>
        <dbReference type="EMBL" id="MFK4639725.1"/>
    </source>
</evidence>
<keyword evidence="3" id="KW-1185">Reference proteome</keyword>
<evidence type="ECO:0000259" key="1">
    <source>
        <dbReference type="Pfam" id="PF07179"/>
    </source>
</evidence>
<accession>A0ABW8N844</accession>
<dbReference type="Proteomes" id="UP001620520">
    <property type="component" value="Unassembled WGS sequence"/>
</dbReference>
<dbReference type="RefSeq" id="WP_404594671.1">
    <property type="nucleotide sequence ID" value="NZ_JBIYEW010000003.1"/>
</dbReference>
<reference evidence="2 3" key="1">
    <citation type="submission" date="2024-10" db="EMBL/GenBank/DDBJ databases">
        <title>Novel secondary metabolite-producing bacteria for plant disease control.</title>
        <authorList>
            <person name="Chevrette M."/>
        </authorList>
    </citation>
    <scope>NUCLEOTIDE SEQUENCE [LARGE SCALE GENOMIC DNA]</scope>
    <source>
        <strain evidence="2 3">J30 TE3557</strain>
    </source>
</reference>
<protein>
    <recommendedName>
        <fullName evidence="1">SseB protein N-terminal domain-containing protein</fullName>
    </recommendedName>
</protein>